<feature type="region of interest" description="Disordered" evidence="2">
    <location>
        <begin position="1"/>
        <end position="44"/>
    </location>
</feature>
<keyword evidence="1" id="KW-0175">Coiled coil</keyword>
<dbReference type="AlphaFoldDB" id="G7KRF4"/>
<dbReference type="Gramene" id="rna40919">
    <property type="protein sequence ID" value="RHN46435.1"/>
    <property type="gene ID" value="gene40919"/>
</dbReference>
<dbReference type="EMBL" id="CM001223">
    <property type="protein sequence ID" value="AES79496.1"/>
    <property type="molecule type" value="Genomic_DNA"/>
</dbReference>
<evidence type="ECO:0000313" key="6">
    <source>
        <dbReference type="Proteomes" id="UP000002051"/>
    </source>
</evidence>
<dbReference type="EnsemblPlants" id="AES79496">
    <property type="protein sequence ID" value="AES79496"/>
    <property type="gene ID" value="MTR_7g068110"/>
</dbReference>
<reference evidence="3 6" key="1">
    <citation type="journal article" date="2011" name="Nature">
        <title>The Medicago genome provides insight into the evolution of rhizobial symbioses.</title>
        <authorList>
            <person name="Young N.D."/>
            <person name="Debelle F."/>
            <person name="Oldroyd G.E."/>
            <person name="Geurts R."/>
            <person name="Cannon S.B."/>
            <person name="Udvardi M.K."/>
            <person name="Benedito V.A."/>
            <person name="Mayer K.F."/>
            <person name="Gouzy J."/>
            <person name="Schoof H."/>
            <person name="Van de Peer Y."/>
            <person name="Proost S."/>
            <person name="Cook D.R."/>
            <person name="Meyers B.C."/>
            <person name="Spannagl M."/>
            <person name="Cheung F."/>
            <person name="De Mita S."/>
            <person name="Krishnakumar V."/>
            <person name="Gundlach H."/>
            <person name="Zhou S."/>
            <person name="Mudge J."/>
            <person name="Bharti A.K."/>
            <person name="Murray J.D."/>
            <person name="Naoumkina M.A."/>
            <person name="Rosen B."/>
            <person name="Silverstein K.A."/>
            <person name="Tang H."/>
            <person name="Rombauts S."/>
            <person name="Zhao P.X."/>
            <person name="Zhou P."/>
            <person name="Barbe V."/>
            <person name="Bardou P."/>
            <person name="Bechner M."/>
            <person name="Bellec A."/>
            <person name="Berger A."/>
            <person name="Berges H."/>
            <person name="Bidwell S."/>
            <person name="Bisseling T."/>
            <person name="Choisne N."/>
            <person name="Couloux A."/>
            <person name="Denny R."/>
            <person name="Deshpande S."/>
            <person name="Dai X."/>
            <person name="Doyle J.J."/>
            <person name="Dudez A.M."/>
            <person name="Farmer A.D."/>
            <person name="Fouteau S."/>
            <person name="Franken C."/>
            <person name="Gibelin C."/>
            <person name="Gish J."/>
            <person name="Goldstein S."/>
            <person name="Gonzalez A.J."/>
            <person name="Green P.J."/>
            <person name="Hallab A."/>
            <person name="Hartog M."/>
            <person name="Hua A."/>
            <person name="Humphray S.J."/>
            <person name="Jeong D.H."/>
            <person name="Jing Y."/>
            <person name="Jocker A."/>
            <person name="Kenton S.M."/>
            <person name="Kim D.J."/>
            <person name="Klee K."/>
            <person name="Lai H."/>
            <person name="Lang C."/>
            <person name="Lin S."/>
            <person name="Macmil S.L."/>
            <person name="Magdelenat G."/>
            <person name="Matthews L."/>
            <person name="McCorrison J."/>
            <person name="Monaghan E.L."/>
            <person name="Mun J.H."/>
            <person name="Najar F.Z."/>
            <person name="Nicholson C."/>
            <person name="Noirot C."/>
            <person name="O'Bleness M."/>
            <person name="Paule C.R."/>
            <person name="Poulain J."/>
            <person name="Prion F."/>
            <person name="Qin B."/>
            <person name="Qu C."/>
            <person name="Retzel E.F."/>
            <person name="Riddle C."/>
            <person name="Sallet E."/>
            <person name="Samain S."/>
            <person name="Samson N."/>
            <person name="Sanders I."/>
            <person name="Saurat O."/>
            <person name="Scarpelli C."/>
            <person name="Schiex T."/>
            <person name="Segurens B."/>
            <person name="Severin A.J."/>
            <person name="Sherrier D.J."/>
            <person name="Shi R."/>
            <person name="Sims S."/>
            <person name="Singer S.R."/>
            <person name="Sinharoy S."/>
            <person name="Sterck L."/>
            <person name="Viollet A."/>
            <person name="Wang B.B."/>
            <person name="Wang K."/>
            <person name="Wang M."/>
            <person name="Wang X."/>
            <person name="Warfsmann J."/>
            <person name="Weissenbach J."/>
            <person name="White D.D."/>
            <person name="White J.D."/>
            <person name="Wiley G.B."/>
            <person name="Wincker P."/>
            <person name="Xing Y."/>
            <person name="Yang L."/>
            <person name="Yao Z."/>
            <person name="Ying F."/>
            <person name="Zhai J."/>
            <person name="Zhou L."/>
            <person name="Zuber A."/>
            <person name="Denarie J."/>
            <person name="Dixon R.A."/>
            <person name="May G.D."/>
            <person name="Schwartz D.C."/>
            <person name="Rogers J."/>
            <person name="Quetier F."/>
            <person name="Town C.D."/>
            <person name="Roe B.A."/>
        </authorList>
    </citation>
    <scope>NUCLEOTIDE SEQUENCE [LARGE SCALE GENOMIC DNA]</scope>
    <source>
        <strain evidence="3">A17</strain>
        <strain evidence="5 6">cv. Jemalong A17</strain>
    </source>
</reference>
<name>G7KRF4_MEDTR</name>
<feature type="coiled-coil region" evidence="1">
    <location>
        <begin position="146"/>
        <end position="189"/>
    </location>
</feature>
<evidence type="ECO:0000313" key="4">
    <source>
        <dbReference type="EMBL" id="RHN46435.1"/>
    </source>
</evidence>
<evidence type="ECO:0000313" key="3">
    <source>
        <dbReference type="EMBL" id="AES79496.1"/>
    </source>
</evidence>
<protein>
    <submittedName>
        <fullName evidence="3 5">Uncharacterized protein</fullName>
    </submittedName>
</protein>
<reference evidence="3 6" key="2">
    <citation type="journal article" date="2014" name="BMC Genomics">
        <title>An improved genome release (version Mt4.0) for the model legume Medicago truncatula.</title>
        <authorList>
            <person name="Tang H."/>
            <person name="Krishnakumar V."/>
            <person name="Bidwell S."/>
            <person name="Rosen B."/>
            <person name="Chan A."/>
            <person name="Zhou S."/>
            <person name="Gentzbittel L."/>
            <person name="Childs K.L."/>
            <person name="Yandell M."/>
            <person name="Gundlach H."/>
            <person name="Mayer K.F."/>
            <person name="Schwartz D.C."/>
            <person name="Town C.D."/>
        </authorList>
    </citation>
    <scope>GENOME REANNOTATION</scope>
    <source>
        <strain evidence="5 6">cv. Jemalong A17</strain>
    </source>
</reference>
<dbReference type="Proteomes" id="UP000265566">
    <property type="component" value="Chromosome 7"/>
</dbReference>
<organism evidence="3 6">
    <name type="scientific">Medicago truncatula</name>
    <name type="common">Barrel medic</name>
    <name type="synonym">Medicago tribuloides</name>
    <dbReference type="NCBI Taxonomy" id="3880"/>
    <lineage>
        <taxon>Eukaryota</taxon>
        <taxon>Viridiplantae</taxon>
        <taxon>Streptophyta</taxon>
        <taxon>Embryophyta</taxon>
        <taxon>Tracheophyta</taxon>
        <taxon>Spermatophyta</taxon>
        <taxon>Magnoliopsida</taxon>
        <taxon>eudicotyledons</taxon>
        <taxon>Gunneridae</taxon>
        <taxon>Pentapetalae</taxon>
        <taxon>rosids</taxon>
        <taxon>fabids</taxon>
        <taxon>Fabales</taxon>
        <taxon>Fabaceae</taxon>
        <taxon>Papilionoideae</taxon>
        <taxon>50 kb inversion clade</taxon>
        <taxon>NPAAA clade</taxon>
        <taxon>Hologalegina</taxon>
        <taxon>IRL clade</taxon>
        <taxon>Trifolieae</taxon>
        <taxon>Medicago</taxon>
    </lineage>
</organism>
<evidence type="ECO:0000313" key="7">
    <source>
        <dbReference type="Proteomes" id="UP000265566"/>
    </source>
</evidence>
<keyword evidence="6" id="KW-1185">Reference proteome</keyword>
<reference evidence="5" key="3">
    <citation type="submission" date="2015-04" db="UniProtKB">
        <authorList>
            <consortium name="EnsemblPlants"/>
        </authorList>
    </citation>
    <scope>IDENTIFICATION</scope>
    <source>
        <strain evidence="5">cv. Jemalong A17</strain>
    </source>
</reference>
<dbReference type="OrthoDB" id="1429331at2759"/>
<evidence type="ECO:0000256" key="1">
    <source>
        <dbReference type="SAM" id="Coils"/>
    </source>
</evidence>
<evidence type="ECO:0000256" key="2">
    <source>
        <dbReference type="SAM" id="MobiDB-lite"/>
    </source>
</evidence>
<dbReference type="KEGG" id="mtr:11407089"/>
<reference evidence="7" key="4">
    <citation type="journal article" date="2018" name="Nat. Plants">
        <title>Whole-genome landscape of Medicago truncatula symbiotic genes.</title>
        <authorList>
            <person name="Pecrix Y."/>
            <person name="Staton S.E."/>
            <person name="Sallet E."/>
            <person name="Lelandais-Briere C."/>
            <person name="Moreau S."/>
            <person name="Carrere S."/>
            <person name="Blein T."/>
            <person name="Jardinaud M.F."/>
            <person name="Latrasse D."/>
            <person name="Zouine M."/>
            <person name="Zahm M."/>
            <person name="Kreplak J."/>
            <person name="Mayjonade B."/>
            <person name="Satge C."/>
            <person name="Perez M."/>
            <person name="Cauet S."/>
            <person name="Marande W."/>
            <person name="Chantry-Darmon C."/>
            <person name="Lopez-Roques C."/>
            <person name="Bouchez O."/>
            <person name="Berard A."/>
            <person name="Debelle F."/>
            <person name="Munos S."/>
            <person name="Bendahmane A."/>
            <person name="Berges H."/>
            <person name="Niebel A."/>
            <person name="Buitink J."/>
            <person name="Frugier F."/>
            <person name="Benhamed M."/>
            <person name="Crespi M."/>
            <person name="Gouzy J."/>
            <person name="Gamas P."/>
        </authorList>
    </citation>
    <scope>NUCLEOTIDE SEQUENCE [LARGE SCALE GENOMIC DNA]</scope>
    <source>
        <strain evidence="7">cv. Jemalong A17</strain>
    </source>
</reference>
<dbReference type="EMBL" id="PSQE01000007">
    <property type="protein sequence ID" value="RHN46435.1"/>
    <property type="molecule type" value="Genomic_DNA"/>
</dbReference>
<accession>G7KRF4</accession>
<reference evidence="4" key="5">
    <citation type="journal article" date="2018" name="Nat. Plants">
        <title>Whole-genome landscape of Medicago truncatula symbiotic genes.</title>
        <authorList>
            <person name="Pecrix Y."/>
            <person name="Gamas P."/>
            <person name="Carrere S."/>
        </authorList>
    </citation>
    <scope>NUCLEOTIDE SEQUENCE</scope>
    <source>
        <tissue evidence="4">Leaves</tissue>
    </source>
</reference>
<dbReference type="HOGENOM" id="CLU_1257746_0_0_1"/>
<proteinExistence type="predicted"/>
<dbReference type="Proteomes" id="UP000002051">
    <property type="component" value="Unassembled WGS sequence"/>
</dbReference>
<dbReference type="PaxDb" id="3880-AES79496"/>
<evidence type="ECO:0000313" key="5">
    <source>
        <dbReference type="EnsemblPlants" id="AES79496"/>
    </source>
</evidence>
<gene>
    <name evidence="5" type="primary">11407089</name>
    <name evidence="3" type="ordered locus">MTR_7g068110</name>
    <name evidence="4" type="ORF">MtrunA17_Chr7g0242161</name>
</gene>
<sequence length="220" mass="25577">MPTDGRDEHHTNSRRTRRRLETHNEFQRRGNTQAPETIIGPAPGRRNVLPRSVVADFPLNDARLLREFSARHAGFLLSEQTHPPDIRRGAYEYFANFLNLLRSHSTLDLMTTLKSHVAEGLDVINMYGFRGEWLDDLVLRLNPSYLDIAEEELRNLTDQEATYTDSKLVGELEEEYAILTYKLRELRRKISDEKLAMDYVSNRKKQVMEEIASFNAPFNI</sequence>
<feature type="compositionally biased region" description="Basic and acidic residues" evidence="2">
    <location>
        <begin position="19"/>
        <end position="28"/>
    </location>
</feature>
<feature type="compositionally biased region" description="Basic and acidic residues" evidence="2">
    <location>
        <begin position="1"/>
        <end position="11"/>
    </location>
</feature>